<accession>A0A6A6H2N1</accession>
<dbReference type="GO" id="GO:0007007">
    <property type="term" value="P:inner mitochondrial membrane organization"/>
    <property type="evidence" value="ECO:0007669"/>
    <property type="project" value="TreeGrafter"/>
</dbReference>
<dbReference type="InterPro" id="IPR002838">
    <property type="entry name" value="AIM24"/>
</dbReference>
<dbReference type="PANTHER" id="PTHR36959:SF2">
    <property type="entry name" value="ALTERED INHERITANCE OF MITOCHONDRIA PROTEIN 24, MITOCHONDRIAL"/>
    <property type="match status" value="1"/>
</dbReference>
<gene>
    <name evidence="8" type="ORF">EV356DRAFT_470128</name>
</gene>
<evidence type="ECO:0000313" key="8">
    <source>
        <dbReference type="EMBL" id="KAF2232344.1"/>
    </source>
</evidence>
<dbReference type="OrthoDB" id="5295771at2759"/>
<feature type="region of interest" description="Disordered" evidence="7">
    <location>
        <begin position="36"/>
        <end position="60"/>
    </location>
</feature>
<keyword evidence="4" id="KW-0809">Transit peptide</keyword>
<comment type="subcellular location">
    <subcellularLocation>
        <location evidence="1 6">Mitochondrion</location>
    </subcellularLocation>
</comment>
<evidence type="ECO:0000256" key="3">
    <source>
        <dbReference type="ARBA" id="ARBA00013287"/>
    </source>
</evidence>
<keyword evidence="9" id="KW-1185">Reference proteome</keyword>
<dbReference type="SUPFAM" id="SSF51219">
    <property type="entry name" value="TRAP-like"/>
    <property type="match status" value="1"/>
</dbReference>
<dbReference type="InterPro" id="IPR036983">
    <property type="entry name" value="AIM24_sf"/>
</dbReference>
<dbReference type="EMBL" id="ML991816">
    <property type="protein sequence ID" value="KAF2232344.1"/>
    <property type="molecule type" value="Genomic_DNA"/>
</dbReference>
<comment type="similarity">
    <text evidence="2 6">Belongs to the AIM24 family.</text>
</comment>
<keyword evidence="5 6" id="KW-0496">Mitochondrion</keyword>
<dbReference type="Proteomes" id="UP000800092">
    <property type="component" value="Unassembled WGS sequence"/>
</dbReference>
<evidence type="ECO:0000256" key="4">
    <source>
        <dbReference type="ARBA" id="ARBA00022946"/>
    </source>
</evidence>
<proteinExistence type="inferred from homology"/>
<reference evidence="8" key="1">
    <citation type="journal article" date="2020" name="Stud. Mycol.">
        <title>101 Dothideomycetes genomes: a test case for predicting lifestyles and emergence of pathogens.</title>
        <authorList>
            <person name="Haridas S."/>
            <person name="Albert R."/>
            <person name="Binder M."/>
            <person name="Bloem J."/>
            <person name="Labutti K."/>
            <person name="Salamov A."/>
            <person name="Andreopoulos B."/>
            <person name="Baker S."/>
            <person name="Barry K."/>
            <person name="Bills G."/>
            <person name="Bluhm B."/>
            <person name="Cannon C."/>
            <person name="Castanera R."/>
            <person name="Culley D."/>
            <person name="Daum C."/>
            <person name="Ezra D."/>
            <person name="Gonzalez J."/>
            <person name="Henrissat B."/>
            <person name="Kuo A."/>
            <person name="Liang C."/>
            <person name="Lipzen A."/>
            <person name="Lutzoni F."/>
            <person name="Magnuson J."/>
            <person name="Mondo S."/>
            <person name="Nolan M."/>
            <person name="Ohm R."/>
            <person name="Pangilinan J."/>
            <person name="Park H.-J."/>
            <person name="Ramirez L."/>
            <person name="Alfaro M."/>
            <person name="Sun H."/>
            <person name="Tritt A."/>
            <person name="Yoshinaga Y."/>
            <person name="Zwiers L.-H."/>
            <person name="Turgeon B."/>
            <person name="Goodwin S."/>
            <person name="Spatafora J."/>
            <person name="Crous P."/>
            <person name="Grigoriev I."/>
        </authorList>
    </citation>
    <scope>NUCLEOTIDE SEQUENCE</scope>
    <source>
        <strain evidence="8">Tuck. ex Michener</strain>
    </source>
</reference>
<evidence type="ECO:0000313" key="9">
    <source>
        <dbReference type="Proteomes" id="UP000800092"/>
    </source>
</evidence>
<evidence type="ECO:0000256" key="7">
    <source>
        <dbReference type="SAM" id="MobiDB-lite"/>
    </source>
</evidence>
<protein>
    <recommendedName>
        <fullName evidence="3 6">Altered inheritance of mitochondria protein 24, mitochondrial</fullName>
    </recommendedName>
</protein>
<dbReference type="AlphaFoldDB" id="A0A6A6H2N1"/>
<organism evidence="8 9">
    <name type="scientific">Viridothelium virens</name>
    <name type="common">Speckled blister lichen</name>
    <name type="synonym">Trypethelium virens</name>
    <dbReference type="NCBI Taxonomy" id="1048519"/>
    <lineage>
        <taxon>Eukaryota</taxon>
        <taxon>Fungi</taxon>
        <taxon>Dikarya</taxon>
        <taxon>Ascomycota</taxon>
        <taxon>Pezizomycotina</taxon>
        <taxon>Dothideomycetes</taxon>
        <taxon>Dothideomycetes incertae sedis</taxon>
        <taxon>Trypetheliales</taxon>
        <taxon>Trypetheliaceae</taxon>
        <taxon>Viridothelium</taxon>
    </lineage>
</organism>
<name>A0A6A6H2N1_VIRVR</name>
<dbReference type="Pfam" id="PF01987">
    <property type="entry name" value="AIM24"/>
    <property type="match status" value="1"/>
</dbReference>
<dbReference type="PANTHER" id="PTHR36959">
    <property type="entry name" value="ALTERED INHERITANCE OF MITOCHONDRIA PROTEIN 24, MITOCHONDRIAL"/>
    <property type="match status" value="1"/>
</dbReference>
<dbReference type="InterPro" id="IPR016031">
    <property type="entry name" value="Trp_RNA-bd_attenuator-like_dom"/>
</dbReference>
<dbReference type="Gene3D" id="3.60.160.10">
    <property type="entry name" value="Mitochondrial biogenesis AIM24"/>
    <property type="match status" value="1"/>
</dbReference>
<evidence type="ECO:0000256" key="1">
    <source>
        <dbReference type="ARBA" id="ARBA00004173"/>
    </source>
</evidence>
<dbReference type="GO" id="GO:0005743">
    <property type="term" value="C:mitochondrial inner membrane"/>
    <property type="evidence" value="ECO:0007669"/>
    <property type="project" value="TreeGrafter"/>
</dbReference>
<sequence length="394" mass="42770">MRRQVSRLIVNTHSASSLPPKIALSGVGRRSIQISATPASTSPSLNEDISTGSVSTSRSTPDANFEVLGSPYSLLSVSLSPSQHLHTRRGTLVGVSGNVGNAKSSLWLLGPFRRTVLGIPFLYQRITSTSPLSVLVSTKSPITSLSVVHLDGRVDWMIAQRQALLAWTGNTLSISPTLNTGMSLAHWGNSQITGRGLVALSGLGQIYQVTLKAGEDYVVHPSNVLAYTVMQHPPSPYRFEVSSLPLQVPNVRSWIADTGLFRGITDSTAAKFLVNSTYLARKLLADITYKLRTWFRKYVWGDRLFLRFQGPTTILIQSRGSRLSDVLTTRDVNEIAETPPGAVEAAIELRTRQESSKSASTTVGVDPARHTAAIPTKLSYATVGRDKKVDFKDS</sequence>
<evidence type="ECO:0000256" key="6">
    <source>
        <dbReference type="RuleBase" id="RU363045"/>
    </source>
</evidence>
<evidence type="ECO:0000256" key="2">
    <source>
        <dbReference type="ARBA" id="ARBA00009322"/>
    </source>
</evidence>
<evidence type="ECO:0000256" key="5">
    <source>
        <dbReference type="ARBA" id="ARBA00023128"/>
    </source>
</evidence>